<dbReference type="InterPro" id="IPR038441">
    <property type="entry name" value="THAP_Znf_sf"/>
</dbReference>
<dbReference type="PANTHER" id="PTHR47696">
    <property type="entry name" value="THAP DOMAIN-CONTAINING PROTEIN 2"/>
    <property type="match status" value="1"/>
</dbReference>
<dbReference type="PANTHER" id="PTHR47696:SF2">
    <property type="entry name" value="PROVISIONAL ORTHOLOG OF THAP DOMAIN CONTAINING 1"/>
    <property type="match status" value="1"/>
</dbReference>
<evidence type="ECO:0000256" key="2">
    <source>
        <dbReference type="ARBA" id="ARBA00022771"/>
    </source>
</evidence>
<dbReference type="OMA" id="QICRIRA"/>
<accession>A0A3P8UGS9</accession>
<sequence>MPAHCAAYNCTVRRTIETRKRGITFHRFPRDYGRRRKWEVALRREGFAANDESVLCSNHFKPDEFDRAGQICRLRPDVIPSVFNFPAHLGKPKATRTTATSRQAMESLHTSQYAIKKEPQPNVDLDHNYSLPSSPSVLKARFSEAAARVLSLEKKKRNAQVRERRAKTTITALLKVLREKNLLTEDLCESLKIYSDSIWAGRSTSEVQTPKNRRTHR</sequence>
<dbReference type="GO" id="GO:0008270">
    <property type="term" value="F:zinc ion binding"/>
    <property type="evidence" value="ECO:0007669"/>
    <property type="project" value="UniProtKB-KW"/>
</dbReference>
<evidence type="ECO:0000256" key="4">
    <source>
        <dbReference type="ARBA" id="ARBA00023125"/>
    </source>
</evidence>
<dbReference type="InterPro" id="IPR006612">
    <property type="entry name" value="THAP_Znf"/>
</dbReference>
<dbReference type="STRING" id="161767.ENSAPEP00000034482"/>
<reference evidence="7 8" key="1">
    <citation type="submission" date="2018-03" db="EMBL/GenBank/DDBJ databases">
        <title>Finding Nemo's genes: A chromosome-scale reference assembly of the genome of the orange clownfish Amphiprion percula.</title>
        <authorList>
            <person name="Lehmann R."/>
        </authorList>
    </citation>
    <scope>NUCLEOTIDE SEQUENCE</scope>
</reference>
<evidence type="ECO:0000313" key="8">
    <source>
        <dbReference type="Proteomes" id="UP000265080"/>
    </source>
</evidence>
<dbReference type="GeneTree" id="ENSGT00940000165627"/>
<evidence type="ECO:0000256" key="3">
    <source>
        <dbReference type="ARBA" id="ARBA00022833"/>
    </source>
</evidence>
<dbReference type="SMART" id="SM00980">
    <property type="entry name" value="THAP"/>
    <property type="match status" value="1"/>
</dbReference>
<dbReference type="AlphaFoldDB" id="A0A3P8UGS9"/>
<keyword evidence="1" id="KW-0479">Metal-binding</keyword>
<name>A0A3P8UGS9_AMPPE</name>
<dbReference type="SUPFAM" id="SSF57716">
    <property type="entry name" value="Glucocorticoid receptor-like (DNA-binding domain)"/>
    <property type="match status" value="1"/>
</dbReference>
<keyword evidence="3" id="KW-0862">Zinc</keyword>
<dbReference type="Ensembl" id="ENSAPET00000035376.1">
    <property type="protein sequence ID" value="ENSAPEP00000034482.1"/>
    <property type="gene ID" value="ENSAPEG00000024490.1"/>
</dbReference>
<keyword evidence="4 5" id="KW-0238">DNA-binding</keyword>
<dbReference type="InterPro" id="IPR026521">
    <property type="entry name" value="THAP2"/>
</dbReference>
<dbReference type="PROSITE" id="PS50950">
    <property type="entry name" value="ZF_THAP"/>
    <property type="match status" value="1"/>
</dbReference>
<reference evidence="7" key="3">
    <citation type="submission" date="2025-09" db="UniProtKB">
        <authorList>
            <consortium name="Ensembl"/>
        </authorList>
    </citation>
    <scope>IDENTIFICATION</scope>
</reference>
<reference evidence="7" key="2">
    <citation type="submission" date="2025-08" db="UniProtKB">
        <authorList>
            <consortium name="Ensembl"/>
        </authorList>
    </citation>
    <scope>IDENTIFICATION</scope>
</reference>
<keyword evidence="8" id="KW-1185">Reference proteome</keyword>
<evidence type="ECO:0000313" key="7">
    <source>
        <dbReference type="Ensembl" id="ENSAPEP00000034482.1"/>
    </source>
</evidence>
<dbReference type="Proteomes" id="UP000265080">
    <property type="component" value="Chromosome 20"/>
</dbReference>
<evidence type="ECO:0000259" key="6">
    <source>
        <dbReference type="PROSITE" id="PS50950"/>
    </source>
</evidence>
<proteinExistence type="predicted"/>
<dbReference type="GO" id="GO:0003677">
    <property type="term" value="F:DNA binding"/>
    <property type="evidence" value="ECO:0007669"/>
    <property type="project" value="UniProtKB-UniRule"/>
</dbReference>
<evidence type="ECO:0000256" key="5">
    <source>
        <dbReference type="PROSITE-ProRule" id="PRU00309"/>
    </source>
</evidence>
<organism evidence="7 8">
    <name type="scientific">Amphiprion percula</name>
    <name type="common">Orange clownfish</name>
    <name type="synonym">Lutjanus percula</name>
    <dbReference type="NCBI Taxonomy" id="161767"/>
    <lineage>
        <taxon>Eukaryota</taxon>
        <taxon>Metazoa</taxon>
        <taxon>Chordata</taxon>
        <taxon>Craniata</taxon>
        <taxon>Vertebrata</taxon>
        <taxon>Euteleostomi</taxon>
        <taxon>Actinopterygii</taxon>
        <taxon>Neopterygii</taxon>
        <taxon>Teleostei</taxon>
        <taxon>Neoteleostei</taxon>
        <taxon>Acanthomorphata</taxon>
        <taxon>Ovalentaria</taxon>
        <taxon>Pomacentridae</taxon>
        <taxon>Amphiprion</taxon>
    </lineage>
</organism>
<dbReference type="Gene3D" id="6.20.210.20">
    <property type="entry name" value="THAP domain"/>
    <property type="match status" value="1"/>
</dbReference>
<protein>
    <recommendedName>
        <fullName evidence="6">THAP-type domain-containing protein</fullName>
    </recommendedName>
</protein>
<dbReference type="Pfam" id="PF05485">
    <property type="entry name" value="THAP"/>
    <property type="match status" value="1"/>
</dbReference>
<evidence type="ECO:0000256" key="1">
    <source>
        <dbReference type="ARBA" id="ARBA00022723"/>
    </source>
</evidence>
<keyword evidence="2 5" id="KW-0863">Zinc-finger</keyword>
<feature type="domain" description="THAP-type" evidence="6">
    <location>
        <begin position="1"/>
        <end position="83"/>
    </location>
</feature>
<dbReference type="SMART" id="SM00692">
    <property type="entry name" value="DM3"/>
    <property type="match status" value="1"/>
</dbReference>